<protein>
    <submittedName>
        <fullName evidence="1">43951_t:CDS:1</fullName>
    </submittedName>
</protein>
<organism evidence="1 2">
    <name type="scientific">Gigaspora margarita</name>
    <dbReference type="NCBI Taxonomy" id="4874"/>
    <lineage>
        <taxon>Eukaryota</taxon>
        <taxon>Fungi</taxon>
        <taxon>Fungi incertae sedis</taxon>
        <taxon>Mucoromycota</taxon>
        <taxon>Glomeromycotina</taxon>
        <taxon>Glomeromycetes</taxon>
        <taxon>Diversisporales</taxon>
        <taxon>Gigasporaceae</taxon>
        <taxon>Gigaspora</taxon>
    </lineage>
</organism>
<dbReference type="EMBL" id="CAJVQB010025294">
    <property type="protein sequence ID" value="CAG8806036.1"/>
    <property type="molecule type" value="Genomic_DNA"/>
</dbReference>
<reference evidence="1 2" key="1">
    <citation type="submission" date="2021-06" db="EMBL/GenBank/DDBJ databases">
        <authorList>
            <person name="Kallberg Y."/>
            <person name="Tangrot J."/>
            <person name="Rosling A."/>
        </authorList>
    </citation>
    <scope>NUCLEOTIDE SEQUENCE [LARGE SCALE GENOMIC DNA]</scope>
    <source>
        <strain evidence="1 2">120-4 pot B 10/14</strain>
    </source>
</reference>
<comment type="caution">
    <text evidence="1">The sequence shown here is derived from an EMBL/GenBank/DDBJ whole genome shotgun (WGS) entry which is preliminary data.</text>
</comment>
<evidence type="ECO:0000313" key="1">
    <source>
        <dbReference type="EMBL" id="CAG8806036.1"/>
    </source>
</evidence>
<accession>A0ABN7VZL8</accession>
<sequence>MLSPQDFSDMVGMLREKYEFRRLPNNYILTRLFIPNDPAKIKTDLIYTYPITDKQLAITFLTEIKYRYKFRLSLPRSIMMVNPTDKPELPRKALRRMDRYDSNYHRPRYNNQAGPTPKLEELTFYVKDNIPDIAAQVSITDYDTTSQMIRTIQDHFNFTLIPNYLIDLPNFSIPE</sequence>
<dbReference type="Proteomes" id="UP000789901">
    <property type="component" value="Unassembled WGS sequence"/>
</dbReference>
<gene>
    <name evidence="1" type="ORF">GMARGA_LOCUS24214</name>
</gene>
<proteinExistence type="predicted"/>
<keyword evidence="2" id="KW-1185">Reference proteome</keyword>
<evidence type="ECO:0000313" key="2">
    <source>
        <dbReference type="Proteomes" id="UP000789901"/>
    </source>
</evidence>
<name>A0ABN7VZL8_GIGMA</name>